<sequence length="46" mass="4930">MFFEKKRESRVQPMHIQAGCATIAGTRGDRGGYGACFPAPGCPDTL</sequence>
<proteinExistence type="predicted"/>
<dbReference type="EMBL" id="CP000805">
    <property type="protein sequence ID" value="ACD71356.1"/>
    <property type="molecule type" value="Genomic_DNA"/>
</dbReference>
<protein>
    <submittedName>
        <fullName evidence="1">Uncharacterized protein</fullName>
    </submittedName>
</protein>
<accession>A0A0H3BJM4</accession>
<dbReference type="KEGG" id="tpp:TPASS_0940"/>
<evidence type="ECO:0000313" key="2">
    <source>
        <dbReference type="Proteomes" id="UP000001202"/>
    </source>
</evidence>
<organism evidence="1 2">
    <name type="scientific">Treponema pallidum subsp. pallidum (strain SS14)</name>
    <dbReference type="NCBI Taxonomy" id="455434"/>
    <lineage>
        <taxon>Bacteria</taxon>
        <taxon>Pseudomonadati</taxon>
        <taxon>Spirochaetota</taxon>
        <taxon>Spirochaetia</taxon>
        <taxon>Spirochaetales</taxon>
        <taxon>Treponemataceae</taxon>
        <taxon>Treponema</taxon>
    </lineage>
</organism>
<name>A0A0H3BJM4_TREPS</name>
<evidence type="ECO:0000313" key="1">
    <source>
        <dbReference type="EMBL" id="ACD71356.1"/>
    </source>
</evidence>
<gene>
    <name evidence="1" type="ordered locus">TPASS_0940</name>
</gene>
<reference evidence="1 2" key="1">
    <citation type="journal article" date="2008" name="BMC Microbiol.">
        <title>Complete genome sequence of Treponema pallidum ssp. pallidum strain SS14 determined with oligonucleotide arrays.</title>
        <authorList>
            <person name="Matejkova P."/>
            <person name="Strouhal M."/>
            <person name="Smajs D."/>
            <person name="Norris S.J."/>
            <person name="Palzkill T."/>
            <person name="Petrosino J.F."/>
            <person name="Sodergren E."/>
            <person name="Norton J.E."/>
            <person name="Singh J."/>
            <person name="Richmond T.A."/>
            <person name="Molla M.N."/>
            <person name="Albert T.J."/>
            <person name="Weinstock G.M."/>
        </authorList>
    </citation>
    <scope>NUCLEOTIDE SEQUENCE [LARGE SCALE GENOMIC DNA]</scope>
    <source>
        <strain evidence="1 2">SS14</strain>
    </source>
</reference>
<dbReference type="AlphaFoldDB" id="A0A0H3BJM4"/>
<dbReference type="Proteomes" id="UP000001202">
    <property type="component" value="Chromosome"/>
</dbReference>